<sequence length="94" mass="11424">MRLFRLCLSFQLLDSLIFPEYISRPVYLYPGDLKTSQLLHYRSSRIFFPDFSVPFCSNMNYNWNDFLCLDESKRRILWDYNWELSHFGPPNNIT</sequence>
<evidence type="ECO:0000313" key="2">
    <source>
        <dbReference type="EMBL" id="CAG9317634.1"/>
    </source>
</evidence>
<comment type="caution">
    <text evidence="2">The sequence shown here is derived from an EMBL/GenBank/DDBJ whole genome shotgun (WGS) entry which is preliminary data.</text>
</comment>
<evidence type="ECO:0000256" key="1">
    <source>
        <dbReference type="SAM" id="SignalP"/>
    </source>
</evidence>
<name>A0AAU9IWS9_9CILI</name>
<keyword evidence="1" id="KW-0732">Signal</keyword>
<protein>
    <submittedName>
        <fullName evidence="2">Uncharacterized protein</fullName>
    </submittedName>
</protein>
<proteinExistence type="predicted"/>
<dbReference type="Proteomes" id="UP001162131">
    <property type="component" value="Unassembled WGS sequence"/>
</dbReference>
<keyword evidence="3" id="KW-1185">Reference proteome</keyword>
<dbReference type="EMBL" id="CAJZBQ010000018">
    <property type="protein sequence ID" value="CAG9317634.1"/>
    <property type="molecule type" value="Genomic_DNA"/>
</dbReference>
<feature type="signal peptide" evidence="1">
    <location>
        <begin position="1"/>
        <end position="15"/>
    </location>
</feature>
<reference evidence="2" key="1">
    <citation type="submission" date="2021-09" db="EMBL/GenBank/DDBJ databases">
        <authorList>
            <consortium name="AG Swart"/>
            <person name="Singh M."/>
            <person name="Singh A."/>
            <person name="Seah K."/>
            <person name="Emmerich C."/>
        </authorList>
    </citation>
    <scope>NUCLEOTIDE SEQUENCE</scope>
    <source>
        <strain evidence="2">ATCC30299</strain>
    </source>
</reference>
<dbReference type="AlphaFoldDB" id="A0AAU9IWS9"/>
<organism evidence="2 3">
    <name type="scientific">Blepharisma stoltei</name>
    <dbReference type="NCBI Taxonomy" id="1481888"/>
    <lineage>
        <taxon>Eukaryota</taxon>
        <taxon>Sar</taxon>
        <taxon>Alveolata</taxon>
        <taxon>Ciliophora</taxon>
        <taxon>Postciliodesmatophora</taxon>
        <taxon>Heterotrichea</taxon>
        <taxon>Heterotrichida</taxon>
        <taxon>Blepharismidae</taxon>
        <taxon>Blepharisma</taxon>
    </lineage>
</organism>
<accession>A0AAU9IWS9</accession>
<gene>
    <name evidence="2" type="ORF">BSTOLATCC_MIC18877</name>
</gene>
<evidence type="ECO:0000313" key="3">
    <source>
        <dbReference type="Proteomes" id="UP001162131"/>
    </source>
</evidence>
<feature type="chain" id="PRO_5043336499" evidence="1">
    <location>
        <begin position="16"/>
        <end position="94"/>
    </location>
</feature>